<evidence type="ECO:0008006" key="4">
    <source>
        <dbReference type="Google" id="ProtNLM"/>
    </source>
</evidence>
<comment type="caution">
    <text evidence="2">The sequence shown here is derived from an EMBL/GenBank/DDBJ whole genome shotgun (WGS) entry which is preliminary data.</text>
</comment>
<proteinExistence type="predicted"/>
<accession>A0A8I2Z0F4</accession>
<feature type="compositionally biased region" description="Basic and acidic residues" evidence="1">
    <location>
        <begin position="110"/>
        <end position="163"/>
    </location>
</feature>
<feature type="region of interest" description="Disordered" evidence="1">
    <location>
        <begin position="43"/>
        <end position="163"/>
    </location>
</feature>
<evidence type="ECO:0000313" key="2">
    <source>
        <dbReference type="EMBL" id="KAG6381057.1"/>
    </source>
</evidence>
<name>A0A8I2Z0F4_9AGAM</name>
<sequence>MSLPDGWIQQYDSNYKHPFWINTRSNPPRAIWVHPYEDEEFLAEHPEVRAKGETSTAPDLDAPPSYDAATGGHAPESKDKSGSSKHPESHDPVSAGESSQAVHKRGVFGKLKDRTIGTKEEREEQKRIRAEEAARAEEQARQERMRQKQEREKRRRIRAEQVARAEEQARQARMRELEEREAYMRAHGGYAPYHPRYGADPRYGPGQSSGLGLGGDNTGALLLGGLAGGLLLGGLFGI</sequence>
<gene>
    <name evidence="2" type="ORF">JVT61DRAFT_5453</name>
</gene>
<dbReference type="EMBL" id="JAGFBS010000002">
    <property type="protein sequence ID" value="KAG6381057.1"/>
    <property type="molecule type" value="Genomic_DNA"/>
</dbReference>
<keyword evidence="3" id="KW-1185">Reference proteome</keyword>
<feature type="compositionally biased region" description="Basic and acidic residues" evidence="1">
    <location>
        <begin position="43"/>
        <end position="52"/>
    </location>
</feature>
<dbReference type="Proteomes" id="UP000683000">
    <property type="component" value="Unassembled WGS sequence"/>
</dbReference>
<dbReference type="OrthoDB" id="2367685at2759"/>
<feature type="compositionally biased region" description="Basic and acidic residues" evidence="1">
    <location>
        <begin position="75"/>
        <end position="91"/>
    </location>
</feature>
<protein>
    <recommendedName>
        <fullName evidence="4">WW domain-containing protein</fullName>
    </recommendedName>
</protein>
<reference evidence="2" key="1">
    <citation type="submission" date="2021-03" db="EMBL/GenBank/DDBJ databases">
        <title>Evolutionary innovations through gain and loss of genes in the ectomycorrhizal Boletales.</title>
        <authorList>
            <person name="Wu G."/>
            <person name="Miyauchi S."/>
            <person name="Morin E."/>
            <person name="Yang Z.-L."/>
            <person name="Xu J."/>
            <person name="Martin F.M."/>
        </authorList>
    </citation>
    <scope>NUCLEOTIDE SEQUENCE</scope>
    <source>
        <strain evidence="2">BR01</strain>
    </source>
</reference>
<evidence type="ECO:0000313" key="3">
    <source>
        <dbReference type="Proteomes" id="UP000683000"/>
    </source>
</evidence>
<organism evidence="2 3">
    <name type="scientific">Boletus reticuloceps</name>
    <dbReference type="NCBI Taxonomy" id="495285"/>
    <lineage>
        <taxon>Eukaryota</taxon>
        <taxon>Fungi</taxon>
        <taxon>Dikarya</taxon>
        <taxon>Basidiomycota</taxon>
        <taxon>Agaricomycotina</taxon>
        <taxon>Agaricomycetes</taxon>
        <taxon>Agaricomycetidae</taxon>
        <taxon>Boletales</taxon>
        <taxon>Boletineae</taxon>
        <taxon>Boletaceae</taxon>
        <taxon>Boletoideae</taxon>
        <taxon>Boletus</taxon>
    </lineage>
</organism>
<evidence type="ECO:0000256" key="1">
    <source>
        <dbReference type="SAM" id="MobiDB-lite"/>
    </source>
</evidence>
<dbReference type="AlphaFoldDB" id="A0A8I2Z0F4"/>